<dbReference type="InterPro" id="IPR001173">
    <property type="entry name" value="Glyco_trans_2-like"/>
</dbReference>
<proteinExistence type="predicted"/>
<evidence type="ECO:0000259" key="3">
    <source>
        <dbReference type="Pfam" id="PF02709"/>
    </source>
</evidence>
<dbReference type="EMBL" id="CP018477">
    <property type="protein sequence ID" value="ASV75361.1"/>
    <property type="molecule type" value="Genomic_DNA"/>
</dbReference>
<feature type="domain" description="Glycosyltransferase 2-like" evidence="2">
    <location>
        <begin position="8"/>
        <end position="110"/>
    </location>
</feature>
<accession>A0A286RHB4</accession>
<dbReference type="Pfam" id="PF00535">
    <property type="entry name" value="Glycos_transf_2"/>
    <property type="match status" value="1"/>
</dbReference>
<dbReference type="RefSeq" id="WP_095415447.1">
    <property type="nucleotide sequence ID" value="NZ_CP018477.1"/>
</dbReference>
<dbReference type="InterPro" id="IPR027791">
    <property type="entry name" value="Galactosyl_T_C"/>
</dbReference>
<dbReference type="InterPro" id="IPR050834">
    <property type="entry name" value="Glycosyltransf_2"/>
</dbReference>
<evidence type="ECO:0000313" key="5">
    <source>
        <dbReference type="Proteomes" id="UP000215086"/>
    </source>
</evidence>
<dbReference type="PANTHER" id="PTHR43685">
    <property type="entry name" value="GLYCOSYLTRANSFERASE"/>
    <property type="match status" value="1"/>
</dbReference>
<dbReference type="Proteomes" id="UP000215086">
    <property type="component" value="Chromosome"/>
</dbReference>
<dbReference type="OrthoDB" id="9784574at2"/>
<evidence type="ECO:0000256" key="1">
    <source>
        <dbReference type="ARBA" id="ARBA00022679"/>
    </source>
</evidence>
<evidence type="ECO:0000259" key="2">
    <source>
        <dbReference type="Pfam" id="PF00535"/>
    </source>
</evidence>
<dbReference type="InterPro" id="IPR029044">
    <property type="entry name" value="Nucleotide-diphossugar_trans"/>
</dbReference>
<reference evidence="4 5" key="1">
    <citation type="journal article" name="Front. Microbiol.">
        <title>Sugar Metabolism of the First Thermophilic Planctomycete Thermogutta terrifontis: Comparative Genomic and Transcriptomic Approaches.</title>
        <authorList>
            <person name="Elcheninov A.G."/>
            <person name="Menzel P."/>
            <person name="Gudbergsdottir S.R."/>
            <person name="Slesarev A.I."/>
            <person name="Kadnikov V.V."/>
            <person name="Krogh A."/>
            <person name="Bonch-Osmolovskaya E.A."/>
            <person name="Peng X."/>
            <person name="Kublanov I.V."/>
        </authorList>
    </citation>
    <scope>NUCLEOTIDE SEQUENCE [LARGE SCALE GENOMIC DNA]</scope>
    <source>
        <strain evidence="4 5">R1</strain>
    </source>
</reference>
<sequence>MSKPELAVVVTTFERPWHLRRVLLSLAVQKDPPPFEIVVADDGSQDETPRIVEQFRQETGLTVKFVTHPHDGFCPARARNEGFAASAAPYVLFLDGDCVVPPDHLAVHMRARHPGRAMTTDCLRLDQQVTQAFTEQAVQSGVFTQWAPRREISRLRRAHLKAVLYHVLRHPTKPRVLSGNLALWREDFERINGFDENYRGWGCEDDDLGLRLHRVGVRVVSLRNRTWTYHLWHPRVATAPDKIRHGVNIEYFHRAGRLTRCRNGLAKRDILDLDIVVNGQPDECERLPGALKNVLLTLIGRERSPTHPRPEVEIVVYGVQKRFHSRAECRVLIVAPRANPPATLIQNADVICLTDHPPPMISPLKRGARVITAQDAGTLWQVIG</sequence>
<name>A0A286RHB4_9BACT</name>
<gene>
    <name evidence="4" type="ORF">THTE_2759</name>
</gene>
<dbReference type="KEGG" id="ttf:THTE_2759"/>
<keyword evidence="5" id="KW-1185">Reference proteome</keyword>
<dbReference type="GO" id="GO:0016740">
    <property type="term" value="F:transferase activity"/>
    <property type="evidence" value="ECO:0007669"/>
    <property type="project" value="UniProtKB-KW"/>
</dbReference>
<organism evidence="4 5">
    <name type="scientific">Thermogutta terrifontis</name>
    <dbReference type="NCBI Taxonomy" id="1331910"/>
    <lineage>
        <taxon>Bacteria</taxon>
        <taxon>Pseudomonadati</taxon>
        <taxon>Planctomycetota</taxon>
        <taxon>Planctomycetia</taxon>
        <taxon>Pirellulales</taxon>
        <taxon>Thermoguttaceae</taxon>
        <taxon>Thermogutta</taxon>
    </lineage>
</organism>
<dbReference type="PANTHER" id="PTHR43685:SF3">
    <property type="entry name" value="SLR2126 PROTEIN"/>
    <property type="match status" value="1"/>
</dbReference>
<protein>
    <submittedName>
        <fullName evidence="4">Glycosyl transferase family 2</fullName>
    </submittedName>
</protein>
<evidence type="ECO:0000313" key="4">
    <source>
        <dbReference type="EMBL" id="ASV75361.1"/>
    </source>
</evidence>
<dbReference type="SUPFAM" id="SSF53448">
    <property type="entry name" value="Nucleotide-diphospho-sugar transferases"/>
    <property type="match status" value="1"/>
</dbReference>
<dbReference type="Gene3D" id="3.90.550.10">
    <property type="entry name" value="Spore Coat Polysaccharide Biosynthesis Protein SpsA, Chain A"/>
    <property type="match status" value="1"/>
</dbReference>
<keyword evidence="1 4" id="KW-0808">Transferase</keyword>
<dbReference type="AlphaFoldDB" id="A0A286RHB4"/>
<dbReference type="Pfam" id="PF02709">
    <property type="entry name" value="Glyco_transf_7C"/>
    <property type="match status" value="1"/>
</dbReference>
<feature type="domain" description="Galactosyltransferase C-terminal" evidence="3">
    <location>
        <begin position="159"/>
        <end position="226"/>
    </location>
</feature>